<name>A0A1E5SYA2_9BACT</name>
<dbReference type="Gene3D" id="2.120.10.30">
    <property type="entry name" value="TolB, C-terminal domain"/>
    <property type="match status" value="1"/>
</dbReference>
<dbReference type="STRING" id="1563681.BFP71_11550"/>
<dbReference type="Proteomes" id="UP000095552">
    <property type="component" value="Unassembled WGS sequence"/>
</dbReference>
<comment type="caution">
    <text evidence="2">The sequence shown here is derived from an EMBL/GenBank/DDBJ whole genome shotgun (WGS) entry which is preliminary data.</text>
</comment>
<keyword evidence="1" id="KW-0732">Signal</keyword>
<evidence type="ECO:0000313" key="3">
    <source>
        <dbReference type="Proteomes" id="UP000095552"/>
    </source>
</evidence>
<dbReference type="SUPFAM" id="SSF82171">
    <property type="entry name" value="DPP6 N-terminal domain-like"/>
    <property type="match status" value="1"/>
</dbReference>
<dbReference type="AlphaFoldDB" id="A0A1E5SYA2"/>
<protein>
    <recommendedName>
        <fullName evidence="4">Dystroglycan-type cadherin-like domain-containing protein</fullName>
    </recommendedName>
</protein>
<evidence type="ECO:0000256" key="1">
    <source>
        <dbReference type="SAM" id="SignalP"/>
    </source>
</evidence>
<dbReference type="Pfam" id="PF07676">
    <property type="entry name" value="PD40"/>
    <property type="match status" value="2"/>
</dbReference>
<dbReference type="InterPro" id="IPR011042">
    <property type="entry name" value="6-blade_b-propeller_TolB-like"/>
</dbReference>
<accession>A0A1E5SYA2</accession>
<dbReference type="InterPro" id="IPR013783">
    <property type="entry name" value="Ig-like_fold"/>
</dbReference>
<reference evidence="2 3" key="1">
    <citation type="submission" date="2016-08" db="EMBL/GenBank/DDBJ databases">
        <title>Draft genome of Fabibacter sp. strain SK-8.</title>
        <authorList>
            <person name="Wong S.-K."/>
            <person name="Hamasaki K."/>
            <person name="Yoshizawa S."/>
        </authorList>
    </citation>
    <scope>NUCLEOTIDE SEQUENCE [LARGE SCALE GENOMIC DNA]</scope>
    <source>
        <strain evidence="2 3">SK-8</strain>
    </source>
</reference>
<feature type="signal peptide" evidence="1">
    <location>
        <begin position="1"/>
        <end position="21"/>
    </location>
</feature>
<dbReference type="OrthoDB" id="9809364at2"/>
<dbReference type="GO" id="GO:0016020">
    <property type="term" value="C:membrane"/>
    <property type="evidence" value="ECO:0007669"/>
    <property type="project" value="InterPro"/>
</dbReference>
<dbReference type="Gene3D" id="2.60.40.10">
    <property type="entry name" value="Immunoglobulins"/>
    <property type="match status" value="1"/>
</dbReference>
<dbReference type="RefSeq" id="WP_069835619.1">
    <property type="nucleotide sequence ID" value="NZ_MDGQ01000005.1"/>
</dbReference>
<keyword evidence="3" id="KW-1185">Reference proteome</keyword>
<gene>
    <name evidence="2" type="ORF">BFP71_11550</name>
</gene>
<dbReference type="InterPro" id="IPR015919">
    <property type="entry name" value="Cadherin-like_sf"/>
</dbReference>
<sequence>MRYITLLLLVLCCACNGPSDIQEPTPYLLGEEAPGNTPKVYRADIVSKKGRFDMGFTISPNGKIMAFGVAHENDPSQTLIYLMNFQDGTWSAPDYSFLAENINTFFPMFSPSGNEFYFSKSVDNNPSDIWVGSFEDGKVTNPQPLDSLVNSGTREAGHGQSKNGAFYFTSNRNLDQACCGDIYVKTKNNLGESVIELMEELSTPADEESLFLSPDEDFIIIQSWQNQFGGKHDLYISYKTATHNWTTPLRLNNYINGKEIEQRPFVSPDNKHLFFSRMSISQENGQDVYESDIYWVSTQKVFAPYVFRKPIFPTMKLDESFEWSFPADLFKDIDDVSFDYALSFNDKKVLPEWLKFDAASLTISGVWQSEEPLTLVLTATDKSGNTTTFEFSLGG</sequence>
<dbReference type="EMBL" id="MDGQ01000005">
    <property type="protein sequence ID" value="OEK04114.1"/>
    <property type="molecule type" value="Genomic_DNA"/>
</dbReference>
<dbReference type="SUPFAM" id="SSF49313">
    <property type="entry name" value="Cadherin-like"/>
    <property type="match status" value="1"/>
</dbReference>
<evidence type="ECO:0008006" key="4">
    <source>
        <dbReference type="Google" id="ProtNLM"/>
    </source>
</evidence>
<feature type="chain" id="PRO_5009185681" description="Dystroglycan-type cadherin-like domain-containing protein" evidence="1">
    <location>
        <begin position="22"/>
        <end position="395"/>
    </location>
</feature>
<organism evidence="2 3">
    <name type="scientific">Roseivirga misakiensis</name>
    <dbReference type="NCBI Taxonomy" id="1563681"/>
    <lineage>
        <taxon>Bacteria</taxon>
        <taxon>Pseudomonadati</taxon>
        <taxon>Bacteroidota</taxon>
        <taxon>Cytophagia</taxon>
        <taxon>Cytophagales</taxon>
        <taxon>Roseivirgaceae</taxon>
        <taxon>Roseivirga</taxon>
    </lineage>
</organism>
<proteinExistence type="predicted"/>
<evidence type="ECO:0000313" key="2">
    <source>
        <dbReference type="EMBL" id="OEK04114.1"/>
    </source>
</evidence>
<dbReference type="InterPro" id="IPR011659">
    <property type="entry name" value="WD40"/>
</dbReference>
<dbReference type="GO" id="GO:0005509">
    <property type="term" value="F:calcium ion binding"/>
    <property type="evidence" value="ECO:0007669"/>
    <property type="project" value="InterPro"/>
</dbReference>
<dbReference type="Pfam" id="PF05345">
    <property type="entry name" value="He_PIG"/>
    <property type="match status" value="1"/>
</dbReference>